<proteinExistence type="predicted"/>
<protein>
    <submittedName>
        <fullName evidence="2">Uncharacterized protein</fullName>
    </submittedName>
</protein>
<dbReference type="Proteomes" id="UP001152320">
    <property type="component" value="Chromosome 10"/>
</dbReference>
<gene>
    <name evidence="2" type="ORF">HOLleu_20962</name>
</gene>
<dbReference type="EMBL" id="JAIZAY010000010">
    <property type="protein sequence ID" value="KAJ8034219.1"/>
    <property type="molecule type" value="Genomic_DNA"/>
</dbReference>
<evidence type="ECO:0000256" key="1">
    <source>
        <dbReference type="SAM" id="MobiDB-lite"/>
    </source>
</evidence>
<feature type="compositionally biased region" description="Basic and acidic residues" evidence="1">
    <location>
        <begin position="21"/>
        <end position="35"/>
    </location>
</feature>
<dbReference type="AlphaFoldDB" id="A0A9Q1BX67"/>
<accession>A0A9Q1BX67</accession>
<evidence type="ECO:0000313" key="3">
    <source>
        <dbReference type="Proteomes" id="UP001152320"/>
    </source>
</evidence>
<feature type="region of interest" description="Disordered" evidence="1">
    <location>
        <begin position="21"/>
        <end position="40"/>
    </location>
</feature>
<comment type="caution">
    <text evidence="2">The sequence shown here is derived from an EMBL/GenBank/DDBJ whole genome shotgun (WGS) entry which is preliminary data.</text>
</comment>
<reference evidence="2" key="1">
    <citation type="submission" date="2021-10" db="EMBL/GenBank/DDBJ databases">
        <title>Tropical sea cucumber genome reveals ecological adaptation and Cuvierian tubules defense mechanism.</title>
        <authorList>
            <person name="Chen T."/>
        </authorList>
    </citation>
    <scope>NUCLEOTIDE SEQUENCE</scope>
    <source>
        <strain evidence="2">Nanhai2018</strain>
        <tissue evidence="2">Muscle</tissue>
    </source>
</reference>
<evidence type="ECO:0000313" key="2">
    <source>
        <dbReference type="EMBL" id="KAJ8034219.1"/>
    </source>
</evidence>
<dbReference type="OrthoDB" id="414982at2759"/>
<name>A0A9Q1BX67_HOLLE</name>
<sequence>MSEGGPISNALQSIKDTIKDCRPLEDDSEGSKSGDDNDCEDSNYVKKVLRPLLGSLLNYCRQIPVIGFNSGKYDINVMKGLLYSSLEKIRMMKMTVNLLSVKLSNAVATTYAYPLNG</sequence>
<organism evidence="2 3">
    <name type="scientific">Holothuria leucospilota</name>
    <name type="common">Black long sea cucumber</name>
    <name type="synonym">Mertensiothuria leucospilota</name>
    <dbReference type="NCBI Taxonomy" id="206669"/>
    <lineage>
        <taxon>Eukaryota</taxon>
        <taxon>Metazoa</taxon>
        <taxon>Echinodermata</taxon>
        <taxon>Eleutherozoa</taxon>
        <taxon>Echinozoa</taxon>
        <taxon>Holothuroidea</taxon>
        <taxon>Aspidochirotacea</taxon>
        <taxon>Aspidochirotida</taxon>
        <taxon>Holothuriidae</taxon>
        <taxon>Holothuria</taxon>
    </lineage>
</organism>
<keyword evidence="3" id="KW-1185">Reference proteome</keyword>